<comment type="subcellular location">
    <subcellularLocation>
        <location evidence="1">Cell membrane</location>
        <topology evidence="1">Multi-pass membrane protein</topology>
    </subcellularLocation>
</comment>
<accession>I4M092</accession>
<feature type="transmembrane region" description="Helical" evidence="8">
    <location>
        <begin position="264"/>
        <end position="286"/>
    </location>
</feature>
<dbReference type="GO" id="GO:0005886">
    <property type="term" value="C:plasma membrane"/>
    <property type="evidence" value="ECO:0007669"/>
    <property type="project" value="UniProtKB-SubCell"/>
</dbReference>
<sequence length="440" mass="46882">MVAVKSIFSKNNIFIRMRSISPALRWALVGFCFSMLGNQAYEGSVLPSIIIVGLPAWVIGFRKTFMTVADFLSPCSGWIVDKLGGFRALAMTEGVEGVLSLLPLLMFGSSAWKWSLVALSCALLITGQVIDIASEVFEVDAAGGDDGMIVNYSGIVSVLASVTGTLLGSPLGSWIASWSIPAVLVFSSVTSFAACATRFIMKQDISRASCEEEEVQQDVENESQAISEEGEVSQVSQENDVDSKSTSNKSAAKQSANPSLKSKIMLLAGSLLVAFIPACSVSYILLGIGKQYGSQSLTMLYIFTGVGSVLASVLYAHSSQKLGLRKVAILGIIVSLLAYCLMFINLLPMMCFAFLLEAIGGMLLVEPIIVARQILFKGSALAKFSGLARLAFAIGATSGSWIGFAFSSTFQWQLLPILALIFTAGLLVVLPQLPNMSYAD</sequence>
<dbReference type="PANTHER" id="PTHR23517:SF2">
    <property type="entry name" value="MULTIDRUG RESISTANCE PROTEIN MDTH"/>
    <property type="match status" value="1"/>
</dbReference>
<evidence type="ECO:0000256" key="7">
    <source>
        <dbReference type="SAM" id="MobiDB-lite"/>
    </source>
</evidence>
<feature type="transmembrane region" description="Helical" evidence="8">
    <location>
        <begin position="327"/>
        <end position="346"/>
    </location>
</feature>
<evidence type="ECO:0000256" key="3">
    <source>
        <dbReference type="ARBA" id="ARBA00022475"/>
    </source>
</evidence>
<dbReference type="Gene3D" id="1.20.1250.20">
    <property type="entry name" value="MFS general substrate transporter like domains"/>
    <property type="match status" value="1"/>
</dbReference>
<reference evidence="9 10" key="1">
    <citation type="journal article" date="2012" name="J. Bacteriol.">
        <title>Comparative Genomic Analyses of 17 Clinical Isolates of Gardnerella vaginalis Provide Evidence of Multiple Genetically Isolated Clades Consistent with Subspeciation into Genovars.</title>
        <authorList>
            <person name="Ahmed A."/>
            <person name="Earl J."/>
            <person name="Retchless A."/>
            <person name="Hillier S."/>
            <person name="Rabe L."/>
            <person name="Cherpes T."/>
            <person name="Powell E."/>
            <person name="Janto B."/>
            <person name="Eutsey R."/>
            <person name="Hiller N.L."/>
            <person name="Boissy R."/>
            <person name="Dahlgreen M."/>
            <person name="Hall B."/>
            <person name="Costerton J."/>
            <person name="Post J.C."/>
            <person name="Hu F."/>
            <person name="Ehrlich G."/>
        </authorList>
    </citation>
    <scope>NUCLEOTIDE SEQUENCE [LARGE SCALE GENOMIC DNA]</scope>
    <source>
        <strain evidence="9 10">1500E</strain>
    </source>
</reference>
<dbReference type="NCBIfam" id="NF037960">
    <property type="entry name" value="MFS_trans"/>
    <property type="match status" value="1"/>
</dbReference>
<feature type="transmembrane region" description="Helical" evidence="8">
    <location>
        <begin position="352"/>
        <end position="375"/>
    </location>
</feature>
<keyword evidence="2" id="KW-0813">Transport</keyword>
<feature type="transmembrane region" description="Helical" evidence="8">
    <location>
        <begin position="23"/>
        <end position="41"/>
    </location>
</feature>
<comment type="caution">
    <text evidence="9">The sequence shown here is derived from an EMBL/GenBank/DDBJ whole genome shotgun (WGS) entry which is preliminary data.</text>
</comment>
<feature type="region of interest" description="Disordered" evidence="7">
    <location>
        <begin position="213"/>
        <end position="254"/>
    </location>
</feature>
<proteinExistence type="predicted"/>
<dbReference type="SUPFAM" id="SSF103473">
    <property type="entry name" value="MFS general substrate transporter"/>
    <property type="match status" value="1"/>
</dbReference>
<dbReference type="EMBL" id="ADES01000012">
    <property type="protein sequence ID" value="EIK82632.1"/>
    <property type="molecule type" value="Genomic_DNA"/>
</dbReference>
<name>I4M092_GARVA</name>
<evidence type="ECO:0008006" key="11">
    <source>
        <dbReference type="Google" id="ProtNLM"/>
    </source>
</evidence>
<evidence type="ECO:0000256" key="1">
    <source>
        <dbReference type="ARBA" id="ARBA00004651"/>
    </source>
</evidence>
<feature type="transmembrane region" description="Helical" evidence="8">
    <location>
        <begin position="149"/>
        <end position="169"/>
    </location>
</feature>
<feature type="transmembrane region" description="Helical" evidence="8">
    <location>
        <begin position="47"/>
        <end position="65"/>
    </location>
</feature>
<dbReference type="PANTHER" id="PTHR23517">
    <property type="entry name" value="RESISTANCE PROTEIN MDTM, PUTATIVE-RELATED-RELATED"/>
    <property type="match status" value="1"/>
</dbReference>
<gene>
    <name evidence="9" type="ORF">CGSMWGv1500E_03509</name>
</gene>
<keyword evidence="4 8" id="KW-0812">Transmembrane</keyword>
<feature type="transmembrane region" description="Helical" evidence="8">
    <location>
        <begin position="175"/>
        <end position="197"/>
    </location>
</feature>
<dbReference type="PATRIC" id="fig|698957.3.peg.676"/>
<evidence type="ECO:0000256" key="4">
    <source>
        <dbReference type="ARBA" id="ARBA00022692"/>
    </source>
</evidence>
<dbReference type="AlphaFoldDB" id="I4M092"/>
<keyword evidence="6 8" id="KW-0472">Membrane</keyword>
<keyword evidence="5 8" id="KW-1133">Transmembrane helix</keyword>
<organism evidence="9 10">
    <name type="scientific">Gardnerella vaginalis 1500E</name>
    <dbReference type="NCBI Taxonomy" id="698957"/>
    <lineage>
        <taxon>Bacteria</taxon>
        <taxon>Bacillati</taxon>
        <taxon>Actinomycetota</taxon>
        <taxon>Actinomycetes</taxon>
        <taxon>Bifidobacteriales</taxon>
        <taxon>Bifidobacteriaceae</taxon>
        <taxon>Gardnerella</taxon>
    </lineage>
</organism>
<dbReference type="RefSeq" id="WP_004128394.1">
    <property type="nucleotide sequence ID" value="NZ_ADES01000012.1"/>
</dbReference>
<evidence type="ECO:0000256" key="8">
    <source>
        <dbReference type="SAM" id="Phobius"/>
    </source>
</evidence>
<evidence type="ECO:0000256" key="2">
    <source>
        <dbReference type="ARBA" id="ARBA00022448"/>
    </source>
</evidence>
<feature type="transmembrane region" description="Helical" evidence="8">
    <location>
        <begin position="412"/>
        <end position="430"/>
    </location>
</feature>
<evidence type="ECO:0000256" key="6">
    <source>
        <dbReference type="ARBA" id="ARBA00023136"/>
    </source>
</evidence>
<feature type="transmembrane region" description="Helical" evidence="8">
    <location>
        <begin position="387"/>
        <end position="406"/>
    </location>
</feature>
<dbReference type="InterPro" id="IPR050171">
    <property type="entry name" value="MFS_Transporters"/>
</dbReference>
<evidence type="ECO:0000313" key="10">
    <source>
        <dbReference type="Proteomes" id="UP000032875"/>
    </source>
</evidence>
<dbReference type="Proteomes" id="UP000032875">
    <property type="component" value="Unassembled WGS sequence"/>
</dbReference>
<keyword evidence="3" id="KW-1003">Cell membrane</keyword>
<dbReference type="InterPro" id="IPR036259">
    <property type="entry name" value="MFS_trans_sf"/>
</dbReference>
<evidence type="ECO:0000256" key="5">
    <source>
        <dbReference type="ARBA" id="ARBA00022989"/>
    </source>
</evidence>
<protein>
    <recommendedName>
        <fullName evidence="11">Major facilitator superfamily MFS_1</fullName>
    </recommendedName>
</protein>
<feature type="compositionally biased region" description="Polar residues" evidence="7">
    <location>
        <begin position="244"/>
        <end position="254"/>
    </location>
</feature>
<evidence type="ECO:0000313" key="9">
    <source>
        <dbReference type="EMBL" id="EIK82632.1"/>
    </source>
</evidence>
<feature type="transmembrane region" description="Helical" evidence="8">
    <location>
        <begin position="298"/>
        <end position="315"/>
    </location>
</feature>